<feature type="region of interest" description="Disordered" evidence="1">
    <location>
        <begin position="256"/>
        <end position="287"/>
    </location>
</feature>
<dbReference type="InterPro" id="IPR029100">
    <property type="entry name" value="Ntox50"/>
</dbReference>
<dbReference type="Proteomes" id="UP000001225">
    <property type="component" value="Chromosome"/>
</dbReference>
<keyword evidence="2" id="KW-1133">Transmembrane helix</keyword>
<protein>
    <recommendedName>
        <fullName evidence="3">Bacterial toxin 50 domain-containing protein</fullName>
    </recommendedName>
</protein>
<dbReference type="eggNOG" id="ENOG5033NUW">
    <property type="taxonomic scope" value="Bacteria"/>
</dbReference>
<feature type="compositionally biased region" description="Low complexity" evidence="1">
    <location>
        <begin position="271"/>
        <end position="283"/>
    </location>
</feature>
<keyword evidence="2" id="KW-0812">Transmembrane</keyword>
<evidence type="ECO:0000259" key="3">
    <source>
        <dbReference type="Pfam" id="PF15542"/>
    </source>
</evidence>
<name>A9IHD3_BORPD</name>
<evidence type="ECO:0000313" key="5">
    <source>
        <dbReference type="Proteomes" id="UP000001225"/>
    </source>
</evidence>
<dbReference type="Pfam" id="PF15542">
    <property type="entry name" value="Ntox50"/>
    <property type="match status" value="1"/>
</dbReference>
<evidence type="ECO:0000256" key="1">
    <source>
        <dbReference type="SAM" id="MobiDB-lite"/>
    </source>
</evidence>
<keyword evidence="5" id="KW-1185">Reference proteome</keyword>
<keyword evidence="2" id="KW-0472">Membrane</keyword>
<dbReference type="STRING" id="94624.Bpet4841"/>
<gene>
    <name evidence="4" type="ordered locus">Bpet4841</name>
</gene>
<proteinExistence type="predicted"/>
<organism evidence="4 5">
    <name type="scientific">Bordetella petrii (strain ATCC BAA-461 / DSM 12804 / CCUG 43448 / CIP 107267 / Se-1111R)</name>
    <dbReference type="NCBI Taxonomy" id="340100"/>
    <lineage>
        <taxon>Bacteria</taxon>
        <taxon>Pseudomonadati</taxon>
        <taxon>Pseudomonadota</taxon>
        <taxon>Betaproteobacteria</taxon>
        <taxon>Burkholderiales</taxon>
        <taxon>Alcaligenaceae</taxon>
        <taxon>Bordetella</taxon>
    </lineage>
</organism>
<feature type="transmembrane region" description="Helical" evidence="2">
    <location>
        <begin position="164"/>
        <end position="184"/>
    </location>
</feature>
<reference evidence="4 5" key="1">
    <citation type="journal article" date="2008" name="BMC Genomics">
        <title>The missing link: Bordetella petrii is endowed with both the metabolic versatility of environmental bacteria and virulence traits of pathogenic Bordetellae.</title>
        <authorList>
            <person name="Gross R."/>
            <person name="Guzman C.A."/>
            <person name="Sebaihia M."/>
            <person name="Martins Dos Santos V.A."/>
            <person name="Pieper D.H."/>
            <person name="Koebnik R."/>
            <person name="Lechner M."/>
            <person name="Bartels D."/>
            <person name="Buhrmester J."/>
            <person name="Choudhuri J.V."/>
            <person name="Ebensen T."/>
            <person name="Gaigalat L."/>
            <person name="Herrmann S."/>
            <person name="Khachane A.N."/>
            <person name="Larisch C."/>
            <person name="Link S."/>
            <person name="Linke B."/>
            <person name="Meyer F."/>
            <person name="Mormann S."/>
            <person name="Nakunst D."/>
            <person name="Rueckert C."/>
            <person name="Schneiker-Bekel S."/>
            <person name="Schulze K."/>
            <person name="Vorhoelter F.J."/>
            <person name="Yevsa T."/>
            <person name="Engle J.T."/>
            <person name="Goldman W.E."/>
            <person name="Puehler A."/>
            <person name="Goebel U.B."/>
            <person name="Goesmann A."/>
            <person name="Bloecker H."/>
            <person name="Kaiser O."/>
            <person name="Martinez-Arias R."/>
        </authorList>
    </citation>
    <scope>NUCLEOTIDE SEQUENCE [LARGE SCALE GENOMIC DNA]</scope>
    <source>
        <strain evidence="5">ATCC BAA-461 / DSM 12804 / CCUG 43448 / CIP 107267 / Se-1111R</strain>
    </source>
</reference>
<accession>A9IHD3</accession>
<dbReference type="KEGG" id="bpt:Bpet4841"/>
<dbReference type="AlphaFoldDB" id="A9IHD3"/>
<evidence type="ECO:0000313" key="4">
    <source>
        <dbReference type="EMBL" id="CAP45193.1"/>
    </source>
</evidence>
<sequence length="397" mass="42544">MDVKSLERSGKVAALRRGGEILLIGPWDVFLGVAPRLLIQDASRLRAVLYPHLRDDSALAKLNTMARQIICTGSVAGHYSPQQALEQMVGLLQAGQISAMTVPDTSGSDENINIQRAALTGIRAGPVSQWPLAERFSYVLEQSPHYMSDALGAELRRTFNERTLALVVGTLVVWAGSHAIGIGFVADAALLAIGFSLAGWAIFDGIQYLMRFFNLTMNASSVGELDQAAEQFAKGVMAMGVGAVISLLTRGAGRLARRPAGHSTPRPAEPTQTRRQAAGAGQQPSRLSTAELNRQAVKNYGIPDTLSAHQARHIPPVADGRSVLTADPADLLRGLHDGQYPILRQPKPGQVMVDFGRPIGEFWNLSGTPTRVGPTNFGSVLYGKKGAHIVPANPVQW</sequence>
<evidence type="ECO:0000256" key="2">
    <source>
        <dbReference type="SAM" id="Phobius"/>
    </source>
</evidence>
<feature type="transmembrane region" description="Helical" evidence="2">
    <location>
        <begin position="190"/>
        <end position="210"/>
    </location>
</feature>
<dbReference type="EMBL" id="AM902716">
    <property type="protein sequence ID" value="CAP45193.1"/>
    <property type="molecule type" value="Genomic_DNA"/>
</dbReference>
<feature type="domain" description="Bacterial toxin 50" evidence="3">
    <location>
        <begin position="308"/>
        <end position="391"/>
    </location>
</feature>